<dbReference type="RefSeq" id="XP_002505359.1">
    <property type="nucleotide sequence ID" value="XM_002505313.1"/>
</dbReference>
<dbReference type="PROSITE" id="PS01360">
    <property type="entry name" value="ZF_MYND_1"/>
    <property type="match status" value="1"/>
</dbReference>
<dbReference type="SUPFAM" id="SSF144232">
    <property type="entry name" value="HIT/MYND zinc finger-like"/>
    <property type="match status" value="1"/>
</dbReference>
<dbReference type="Gene3D" id="6.10.140.2220">
    <property type="match status" value="1"/>
</dbReference>
<keyword evidence="8" id="KW-1185">Reference proteome</keyword>
<feature type="domain" description="MYND-type" evidence="6">
    <location>
        <begin position="300"/>
        <end position="342"/>
    </location>
</feature>
<evidence type="ECO:0000313" key="7">
    <source>
        <dbReference type="EMBL" id="ACO66617.1"/>
    </source>
</evidence>
<evidence type="ECO:0000256" key="5">
    <source>
        <dbReference type="SAM" id="MobiDB-lite"/>
    </source>
</evidence>
<evidence type="ECO:0000313" key="8">
    <source>
        <dbReference type="Proteomes" id="UP000002009"/>
    </source>
</evidence>
<dbReference type="InParanoid" id="C1EEZ6"/>
<keyword evidence="1" id="KW-0479">Metal-binding</keyword>
<name>C1EEZ6_MICCC</name>
<accession>C1EEZ6</accession>
<protein>
    <recommendedName>
        <fullName evidence="6">MYND-type domain-containing protein</fullName>
    </recommendedName>
</protein>
<dbReference type="AlphaFoldDB" id="C1EEZ6"/>
<dbReference type="OMA" id="ECALPHE"/>
<dbReference type="GO" id="GO:0008270">
    <property type="term" value="F:zinc ion binding"/>
    <property type="evidence" value="ECO:0007669"/>
    <property type="project" value="UniProtKB-KW"/>
</dbReference>
<evidence type="ECO:0000256" key="2">
    <source>
        <dbReference type="ARBA" id="ARBA00022771"/>
    </source>
</evidence>
<feature type="compositionally biased region" description="Basic and acidic residues" evidence="5">
    <location>
        <begin position="222"/>
        <end position="232"/>
    </location>
</feature>
<gene>
    <name evidence="7" type="ORF">MICPUN_62798</name>
</gene>
<sequence>MVKYDETEDDEENPPDYRGMRQLQQQYQWSHECLDAGAAAYAKRKYRAAVDLYAAAYRHSGGSSGSFSFRYYCVVMVTNGLTQTDLNATEKDIRFLKEVLADENEEHASRVRVAVVLGALATNITDSVTNLRRALEISVTMSKDQREARVVGPDPKEDADKFSQETSMVQTQQGVLVDALAQEARDHLTRIVGADAKELQVKVPELPPPAPPSICDPPGPAPEERPPAPKSEKEVKKMAKEKKKQEALLEAQKEAARRERALVRGRYAMGMDDPTAADRLFIAAPDLGLEQAKIDSMLKCYMCGECALPHEPHEFCSKCHLACYCSRDCQKQHWKWRHKRECRPKEDFKPGDYACLDAKKVVNPAEYDDLAQHVGVGHGIWLIVGVLASYDDGHNVRVTMDGRDATSKVFGREVLCRLPPSSPDFNPQKLPLTPK</sequence>
<keyword evidence="3" id="KW-0862">Zinc</keyword>
<organism evidence="7 8">
    <name type="scientific">Micromonas commoda (strain RCC299 / NOUM17 / CCMP2709)</name>
    <name type="common">Picoplanktonic green alga</name>
    <dbReference type="NCBI Taxonomy" id="296587"/>
    <lineage>
        <taxon>Eukaryota</taxon>
        <taxon>Viridiplantae</taxon>
        <taxon>Chlorophyta</taxon>
        <taxon>Mamiellophyceae</taxon>
        <taxon>Mamiellales</taxon>
        <taxon>Mamiellaceae</taxon>
        <taxon>Micromonas</taxon>
    </lineage>
</organism>
<proteinExistence type="predicted"/>
<evidence type="ECO:0000256" key="3">
    <source>
        <dbReference type="ARBA" id="ARBA00022833"/>
    </source>
</evidence>
<dbReference type="InterPro" id="IPR002893">
    <property type="entry name" value="Znf_MYND"/>
</dbReference>
<evidence type="ECO:0000259" key="6">
    <source>
        <dbReference type="PROSITE" id="PS50865"/>
    </source>
</evidence>
<feature type="region of interest" description="Disordered" evidence="5">
    <location>
        <begin position="203"/>
        <end position="232"/>
    </location>
</feature>
<dbReference type="GeneID" id="8247491"/>
<dbReference type="KEGG" id="mis:MICPUN_62798"/>
<dbReference type="PROSITE" id="PS50865">
    <property type="entry name" value="ZF_MYND_2"/>
    <property type="match status" value="1"/>
</dbReference>
<evidence type="ECO:0000256" key="4">
    <source>
        <dbReference type="PROSITE-ProRule" id="PRU00134"/>
    </source>
</evidence>
<dbReference type="EMBL" id="CP001330">
    <property type="protein sequence ID" value="ACO66617.1"/>
    <property type="molecule type" value="Genomic_DNA"/>
</dbReference>
<dbReference type="OrthoDB" id="530530at2759"/>
<reference evidence="7 8" key="1">
    <citation type="journal article" date="2009" name="Science">
        <title>Green evolution and dynamic adaptations revealed by genomes of the marine picoeukaryotes Micromonas.</title>
        <authorList>
            <person name="Worden A.Z."/>
            <person name="Lee J.H."/>
            <person name="Mock T."/>
            <person name="Rouze P."/>
            <person name="Simmons M.P."/>
            <person name="Aerts A.L."/>
            <person name="Allen A.E."/>
            <person name="Cuvelier M.L."/>
            <person name="Derelle E."/>
            <person name="Everett M.V."/>
            <person name="Foulon E."/>
            <person name="Grimwood J."/>
            <person name="Gundlach H."/>
            <person name="Henrissat B."/>
            <person name="Napoli C."/>
            <person name="McDonald S.M."/>
            <person name="Parker M.S."/>
            <person name="Rombauts S."/>
            <person name="Salamov A."/>
            <person name="Von Dassow P."/>
            <person name="Badger J.H."/>
            <person name="Coutinho P.M."/>
            <person name="Demir E."/>
            <person name="Dubchak I."/>
            <person name="Gentemann C."/>
            <person name="Eikrem W."/>
            <person name="Gready J.E."/>
            <person name="John U."/>
            <person name="Lanier W."/>
            <person name="Lindquist E.A."/>
            <person name="Lucas S."/>
            <person name="Mayer K.F."/>
            <person name="Moreau H."/>
            <person name="Not F."/>
            <person name="Otillar R."/>
            <person name="Panaud O."/>
            <person name="Pangilinan J."/>
            <person name="Paulsen I."/>
            <person name="Piegu B."/>
            <person name="Poliakov A."/>
            <person name="Robbens S."/>
            <person name="Schmutz J."/>
            <person name="Toulza E."/>
            <person name="Wyss T."/>
            <person name="Zelensky A."/>
            <person name="Zhou K."/>
            <person name="Armbrust E.V."/>
            <person name="Bhattacharya D."/>
            <person name="Goodenough U.W."/>
            <person name="Van de Peer Y."/>
            <person name="Grigoriev I.V."/>
        </authorList>
    </citation>
    <scope>NUCLEOTIDE SEQUENCE [LARGE SCALE GENOMIC DNA]</scope>
    <source>
        <strain evidence="8">RCC299 / NOUM17</strain>
    </source>
</reference>
<dbReference type="Proteomes" id="UP000002009">
    <property type="component" value="Chromosome 11"/>
</dbReference>
<keyword evidence="2 4" id="KW-0863">Zinc-finger</keyword>
<evidence type="ECO:0000256" key="1">
    <source>
        <dbReference type="ARBA" id="ARBA00022723"/>
    </source>
</evidence>
<feature type="compositionally biased region" description="Pro residues" evidence="5">
    <location>
        <begin position="205"/>
        <end position="221"/>
    </location>
</feature>